<dbReference type="EMBL" id="ADNU01000053">
    <property type="protein sequence ID" value="EFG46793.1"/>
    <property type="molecule type" value="Genomic_DNA"/>
</dbReference>
<dbReference type="PANTHER" id="PTHR43201:SF5">
    <property type="entry name" value="MEDIUM-CHAIN ACYL-COA LIGASE ACSF2, MITOCHONDRIAL"/>
    <property type="match status" value="1"/>
</dbReference>
<accession>D4YPQ8</accession>
<comment type="similarity">
    <text evidence="1">Belongs to the ATP-dependent AMP-binding enzyme family.</text>
</comment>
<dbReference type="SUPFAM" id="SSF53474">
    <property type="entry name" value="alpha/beta-Hydrolases"/>
    <property type="match status" value="1"/>
</dbReference>
<organism evidence="6 7">
    <name type="scientific">Brevibacterium mcbrellneri ATCC 49030</name>
    <dbReference type="NCBI Taxonomy" id="585530"/>
    <lineage>
        <taxon>Bacteria</taxon>
        <taxon>Bacillati</taxon>
        <taxon>Actinomycetota</taxon>
        <taxon>Actinomycetes</taxon>
        <taxon>Micrococcales</taxon>
        <taxon>Brevibacteriaceae</taxon>
        <taxon>Brevibacterium</taxon>
    </lineage>
</organism>
<evidence type="ECO:0000256" key="2">
    <source>
        <dbReference type="ARBA" id="ARBA00022598"/>
    </source>
</evidence>
<name>D4YPQ8_9MICO</name>
<dbReference type="InterPro" id="IPR000873">
    <property type="entry name" value="AMP-dep_synth/lig_dom"/>
</dbReference>
<sequence>MSHPSQAAFGAAPATTPPDLAEWDPQWSRIVTVPTFDGERSFHVLDTLPALRERGLEPTGTIVALHGNPTWSYLWRRLAQATVDAADEPGARTWRVIAPDQLEMGYSERVEHSNLPTPLGDDPTQRRIAQRVADFDAVISELTAEVSATSGADHPLVTLGHDWGGVLSLTWAARNQDRVAAVMTLNTAVWHDDNENIPAALRAALTGPVLPYSTVRTDAFLRATLALSNSIPPEVANAYRSPYQTAAQRHGIGQFVADIPATSDHPSHGELQQLARDIATIEAPALILWGPKDPVFQERYLRDLRKRLPQADIHRFERTSHLFAEDVDYASTVLQWLAATLPVDGTEAAAGGAADSARTVTGETGPDAATDSNDDLPMIFDALDARHTDPSVASVDMSKDQAISWAQLSHVVDAIALSLQEKGLKRGDRVSLLVPPGNNLTAAAYAVLKAGGVVVVADAGLGAAGMTRAIKASDPQWIIGEVPGLTLARGAGWPGRRVSVTPLNALTRRLLGVETSMTEMSRRWVKSHEKIDTPHLDDDAAVLFTSGSTGPAKGVRYTHRALGALATVLQRHFDVKPGTGLVAGFPPFALLGPGIGASSVTPNMSVTKPRTLTARALAEAVAAGSCTMVFASPAAYTNVAATADELTDEQRAACAGVEMALSAGAPVPLELMRKIKSVFPNASVHSPYGMTEGLLLADITADGVAEAMEAASDHGVCVGRPIEGVRFAIAPILPDGSSSEELIELSSPGGSDVAGSEAVGVLGEFVVSADHIKSGYDRLWLTDVESKRDTAGGHTWHRTNDIGHVDAQGRIWVEGRTQHIVTTPYGPVAPGGVEAVVDTVPGVSRSAVVGVGPHGNQALVVVLERTDEMKPGLAGLDITAQIRETVLEKCDLDVAAVLVAKDFLTDIRHNSKINRERLREWAEDQLG</sequence>
<evidence type="ECO:0000256" key="3">
    <source>
        <dbReference type="SAM" id="MobiDB-lite"/>
    </source>
</evidence>
<feature type="domain" description="AMP-dependent synthetase/ligase" evidence="4">
    <location>
        <begin position="391"/>
        <end position="730"/>
    </location>
</feature>
<dbReference type="InterPro" id="IPR029058">
    <property type="entry name" value="AB_hydrolase_fold"/>
</dbReference>
<dbReference type="Pfam" id="PF00501">
    <property type="entry name" value="AMP-binding"/>
    <property type="match status" value="1"/>
</dbReference>
<dbReference type="InterPro" id="IPR045851">
    <property type="entry name" value="AMP-bd_C_sf"/>
</dbReference>
<dbReference type="PROSITE" id="PS00455">
    <property type="entry name" value="AMP_BINDING"/>
    <property type="match status" value="1"/>
</dbReference>
<feature type="region of interest" description="Disordered" evidence="3">
    <location>
        <begin position="350"/>
        <end position="373"/>
    </location>
</feature>
<evidence type="ECO:0000256" key="1">
    <source>
        <dbReference type="ARBA" id="ARBA00006432"/>
    </source>
</evidence>
<dbReference type="GO" id="GO:0031956">
    <property type="term" value="F:medium-chain fatty acid-CoA ligase activity"/>
    <property type="evidence" value="ECO:0007669"/>
    <property type="project" value="TreeGrafter"/>
</dbReference>
<dbReference type="AlphaFoldDB" id="D4YPQ8"/>
<gene>
    <name evidence="6" type="ORF">HMPREF0183_1918</name>
</gene>
<dbReference type="OrthoDB" id="812569at2"/>
<dbReference type="Gene3D" id="3.30.300.30">
    <property type="match status" value="1"/>
</dbReference>
<dbReference type="InterPro" id="IPR020845">
    <property type="entry name" value="AMP-binding_CS"/>
</dbReference>
<dbReference type="eggNOG" id="COG0318">
    <property type="taxonomic scope" value="Bacteria"/>
</dbReference>
<evidence type="ECO:0000313" key="7">
    <source>
        <dbReference type="Proteomes" id="UP000005714"/>
    </source>
</evidence>
<dbReference type="Gene3D" id="3.40.50.12780">
    <property type="entry name" value="N-terminal domain of ligase-like"/>
    <property type="match status" value="1"/>
</dbReference>
<dbReference type="InterPro" id="IPR000073">
    <property type="entry name" value="AB_hydrolase_1"/>
</dbReference>
<dbReference type="STRING" id="585530.HMPREF0183_1918"/>
<feature type="region of interest" description="Disordered" evidence="3">
    <location>
        <begin position="1"/>
        <end position="21"/>
    </location>
</feature>
<dbReference type="SUPFAM" id="SSF56801">
    <property type="entry name" value="Acetyl-CoA synthetase-like"/>
    <property type="match status" value="1"/>
</dbReference>
<dbReference type="Gene3D" id="3.40.50.1820">
    <property type="entry name" value="alpha/beta hydrolase"/>
    <property type="match status" value="1"/>
</dbReference>
<keyword evidence="2" id="KW-0436">Ligase</keyword>
<dbReference type="PANTHER" id="PTHR43201">
    <property type="entry name" value="ACYL-COA SYNTHETASE"/>
    <property type="match status" value="1"/>
</dbReference>
<dbReference type="Pfam" id="PF00561">
    <property type="entry name" value="Abhydrolase_1"/>
    <property type="match status" value="1"/>
</dbReference>
<keyword evidence="7" id="KW-1185">Reference proteome</keyword>
<dbReference type="GO" id="GO:0006631">
    <property type="term" value="P:fatty acid metabolic process"/>
    <property type="evidence" value="ECO:0007669"/>
    <property type="project" value="TreeGrafter"/>
</dbReference>
<dbReference type="eggNOG" id="COG2267">
    <property type="taxonomic scope" value="Bacteria"/>
</dbReference>
<feature type="domain" description="AB hydrolase-1" evidence="5">
    <location>
        <begin position="61"/>
        <end position="323"/>
    </location>
</feature>
<dbReference type="Proteomes" id="UP000005714">
    <property type="component" value="Unassembled WGS sequence"/>
</dbReference>
<dbReference type="InterPro" id="IPR042099">
    <property type="entry name" value="ANL_N_sf"/>
</dbReference>
<reference evidence="6 7" key="1">
    <citation type="submission" date="2010-04" db="EMBL/GenBank/DDBJ databases">
        <authorList>
            <person name="Qin X."/>
            <person name="Bachman B."/>
            <person name="Battles P."/>
            <person name="Bell A."/>
            <person name="Bess C."/>
            <person name="Bickham C."/>
            <person name="Chaboub L."/>
            <person name="Chen D."/>
            <person name="Coyle M."/>
            <person name="Deiros D.R."/>
            <person name="Dinh H."/>
            <person name="Forbes L."/>
            <person name="Fowler G."/>
            <person name="Francisco L."/>
            <person name="Fu Q."/>
            <person name="Gubbala S."/>
            <person name="Hale W."/>
            <person name="Han Y."/>
            <person name="Hemphill L."/>
            <person name="Highlander S.K."/>
            <person name="Hirani K."/>
            <person name="Hogues M."/>
            <person name="Jackson L."/>
            <person name="Jakkamsetti A."/>
            <person name="Javaid M."/>
            <person name="Jiang H."/>
            <person name="Korchina V."/>
            <person name="Kovar C."/>
            <person name="Lara F."/>
            <person name="Lee S."/>
            <person name="Mata R."/>
            <person name="Mathew T."/>
            <person name="Moen C."/>
            <person name="Morales K."/>
            <person name="Munidasa M."/>
            <person name="Nazareth L."/>
            <person name="Ngo R."/>
            <person name="Nguyen L."/>
            <person name="Okwuonu G."/>
            <person name="Ongeri F."/>
            <person name="Patil S."/>
            <person name="Petrosino J."/>
            <person name="Pham C."/>
            <person name="Pham P."/>
            <person name="Pu L.-L."/>
            <person name="Puazo M."/>
            <person name="Raj R."/>
            <person name="Reid J."/>
            <person name="Rouhana J."/>
            <person name="Saada N."/>
            <person name="Shang Y."/>
            <person name="Simmons D."/>
            <person name="Thornton R."/>
            <person name="Warren J."/>
            <person name="Weissenberger G."/>
            <person name="Zhang J."/>
            <person name="Zhang L."/>
            <person name="Zhou C."/>
            <person name="Zhu D."/>
            <person name="Muzny D."/>
            <person name="Worley K."/>
            <person name="Gibbs R."/>
        </authorList>
    </citation>
    <scope>NUCLEOTIDE SEQUENCE [LARGE SCALE GENOMIC DNA]</scope>
    <source>
        <strain evidence="6 7">ATCC 49030</strain>
    </source>
</reference>
<comment type="caution">
    <text evidence="6">The sequence shown here is derived from an EMBL/GenBank/DDBJ whole genome shotgun (WGS) entry which is preliminary data.</text>
</comment>
<evidence type="ECO:0000313" key="6">
    <source>
        <dbReference type="EMBL" id="EFG46793.1"/>
    </source>
</evidence>
<proteinExistence type="inferred from homology"/>
<dbReference type="RefSeq" id="WP_005885359.1">
    <property type="nucleotide sequence ID" value="NZ_ADNU01000053.1"/>
</dbReference>
<evidence type="ECO:0000259" key="4">
    <source>
        <dbReference type="Pfam" id="PF00501"/>
    </source>
</evidence>
<protein>
    <submittedName>
        <fullName evidence="6">AMP-binding enzyme</fullName>
    </submittedName>
</protein>
<evidence type="ECO:0000259" key="5">
    <source>
        <dbReference type="Pfam" id="PF00561"/>
    </source>
</evidence>